<gene>
    <name evidence="1" type="ORF">D2N39_11475</name>
</gene>
<keyword evidence="2" id="KW-1185">Reference proteome</keyword>
<organism evidence="1 2">
    <name type="scientific">Gemmobacter lutimaris</name>
    <dbReference type="NCBI Taxonomy" id="2306023"/>
    <lineage>
        <taxon>Bacteria</taxon>
        <taxon>Pseudomonadati</taxon>
        <taxon>Pseudomonadota</taxon>
        <taxon>Alphaproteobacteria</taxon>
        <taxon>Rhodobacterales</taxon>
        <taxon>Paracoccaceae</taxon>
        <taxon>Gemmobacter</taxon>
    </lineage>
</organism>
<dbReference type="EMBL" id="QXXQ01000005">
    <property type="protein sequence ID" value="RID91850.1"/>
    <property type="molecule type" value="Genomic_DNA"/>
</dbReference>
<reference evidence="1 2" key="1">
    <citation type="submission" date="2018-09" db="EMBL/GenBank/DDBJ databases">
        <title>Gemmobacter lutimaris sp. nov., a marine bacterium isolated from tidal flat.</title>
        <authorList>
            <person name="Lee D.W."/>
            <person name="Yoo Y."/>
            <person name="Kim J.-J."/>
            <person name="Kim B.S."/>
        </authorList>
    </citation>
    <scope>NUCLEOTIDE SEQUENCE [LARGE SCALE GENOMIC DNA]</scope>
    <source>
        <strain evidence="1 2">YJ-T1-11</strain>
    </source>
</reference>
<comment type="caution">
    <text evidence="1">The sequence shown here is derived from an EMBL/GenBank/DDBJ whole genome shotgun (WGS) entry which is preliminary data.</text>
</comment>
<protein>
    <submittedName>
        <fullName evidence="1">Uncharacterized protein</fullName>
    </submittedName>
</protein>
<accession>A0A398BVE2</accession>
<name>A0A398BVE2_9RHOB</name>
<dbReference type="RefSeq" id="WP_119134911.1">
    <property type="nucleotide sequence ID" value="NZ_QXXQ01000005.1"/>
</dbReference>
<evidence type="ECO:0000313" key="1">
    <source>
        <dbReference type="EMBL" id="RID91850.1"/>
    </source>
</evidence>
<proteinExistence type="predicted"/>
<sequence>MLIRAAKPRPVIIAARKAARAAGAMTYAGNPCHAGHDGTRYTATRQCVACAKAARLAQTEREKAERGAK</sequence>
<evidence type="ECO:0000313" key="2">
    <source>
        <dbReference type="Proteomes" id="UP000266649"/>
    </source>
</evidence>
<dbReference type="AlphaFoldDB" id="A0A398BVE2"/>
<dbReference type="Proteomes" id="UP000266649">
    <property type="component" value="Unassembled WGS sequence"/>
</dbReference>